<keyword evidence="8" id="KW-1185">Reference proteome</keyword>
<dbReference type="RefSeq" id="WP_258779522.1">
    <property type="nucleotide sequence ID" value="NZ_JANUGP010000012.1"/>
</dbReference>
<evidence type="ECO:0000256" key="5">
    <source>
        <dbReference type="ARBA" id="ARBA00023210"/>
    </source>
</evidence>
<dbReference type="InterPro" id="IPR038658">
    <property type="entry name" value="SsgB_sf"/>
</dbReference>
<dbReference type="InterPro" id="IPR006776">
    <property type="entry name" value="SsgB"/>
</dbReference>
<organism evidence="7 8">
    <name type="scientific">Streptomyces pyxinicus</name>
    <dbReference type="NCBI Taxonomy" id="2970331"/>
    <lineage>
        <taxon>Bacteria</taxon>
        <taxon>Bacillati</taxon>
        <taxon>Actinomycetota</taxon>
        <taxon>Actinomycetes</taxon>
        <taxon>Kitasatosporales</taxon>
        <taxon>Streptomycetaceae</taxon>
        <taxon>Streptomyces</taxon>
    </lineage>
</organism>
<reference evidence="7 8" key="1">
    <citation type="submission" date="2022-08" db="EMBL/GenBank/DDBJ databases">
        <authorList>
            <person name="Somphong A."/>
            <person name="Phongsopitanun W."/>
        </authorList>
    </citation>
    <scope>NUCLEOTIDE SEQUENCE [LARGE SCALE GENOMIC DNA]</scope>
    <source>
        <strain evidence="7 8">LP11</strain>
    </source>
</reference>
<evidence type="ECO:0000256" key="3">
    <source>
        <dbReference type="ARBA" id="ARBA00022618"/>
    </source>
</evidence>
<protein>
    <submittedName>
        <fullName evidence="7">SsgA family sporulation/cell division regulator</fullName>
    </submittedName>
</protein>
<keyword evidence="3" id="KW-0132">Cell division</keyword>
<evidence type="ECO:0000313" key="7">
    <source>
        <dbReference type="EMBL" id="MCS0603038.1"/>
    </source>
</evidence>
<dbReference type="Proteomes" id="UP001205612">
    <property type="component" value="Unassembled WGS sequence"/>
</dbReference>
<accession>A0ABT2B3E2</accession>
<dbReference type="Gene3D" id="2.30.31.20">
    <property type="entry name" value="Sporulation-specific cell division protein SsgB"/>
    <property type="match status" value="1"/>
</dbReference>
<evidence type="ECO:0000256" key="1">
    <source>
        <dbReference type="ARBA" id="ARBA00004431"/>
    </source>
</evidence>
<comment type="similarity">
    <text evidence="2">Belongs to the SsgA family.</text>
</comment>
<sequence length="143" mass="15180">MNPTDRTERPYLDLTVQLVLGAAAAVPVGVRLGYDPADPLAVRLDFHGASEAVPPWFLSRDQLRGGLRTPTGEGNVRVCPPCACHGPGTVRIVLRGREGAAVLYVPAAPLRGWLAGTFAAVPAGTEGTLIHWDEVVTELLRHG</sequence>
<evidence type="ECO:0000256" key="6">
    <source>
        <dbReference type="ARBA" id="ARBA00023306"/>
    </source>
</evidence>
<keyword evidence="4" id="KW-0749">Sporulation</keyword>
<dbReference type="EMBL" id="JANUGP010000012">
    <property type="protein sequence ID" value="MCS0603038.1"/>
    <property type="molecule type" value="Genomic_DNA"/>
</dbReference>
<gene>
    <name evidence="7" type="ORF">NX794_17730</name>
</gene>
<keyword evidence="5" id="KW-0717">Septation</keyword>
<evidence type="ECO:0000256" key="4">
    <source>
        <dbReference type="ARBA" id="ARBA00022969"/>
    </source>
</evidence>
<dbReference type="Pfam" id="PF04686">
    <property type="entry name" value="SsgA"/>
    <property type="match status" value="1"/>
</dbReference>
<evidence type="ECO:0000313" key="8">
    <source>
        <dbReference type="Proteomes" id="UP001205612"/>
    </source>
</evidence>
<keyword evidence="6" id="KW-0131">Cell cycle</keyword>
<comment type="subcellular location">
    <subcellularLocation>
        <location evidence="1">Cell septum</location>
    </subcellularLocation>
</comment>
<name>A0ABT2B3E2_9ACTN</name>
<comment type="caution">
    <text evidence="7">The sequence shown here is derived from an EMBL/GenBank/DDBJ whole genome shotgun (WGS) entry which is preliminary data.</text>
</comment>
<proteinExistence type="inferred from homology"/>
<evidence type="ECO:0000256" key="2">
    <source>
        <dbReference type="ARBA" id="ARBA00009323"/>
    </source>
</evidence>